<dbReference type="PANTHER" id="PTHR43326:SF1">
    <property type="entry name" value="METHIONINE--TRNA LIGASE, MITOCHONDRIAL"/>
    <property type="match status" value="1"/>
</dbReference>
<evidence type="ECO:0000256" key="8">
    <source>
        <dbReference type="ARBA" id="ARBA00022741"/>
    </source>
</evidence>
<comment type="subcellular location">
    <subcellularLocation>
        <location evidence="2 14">Cytoplasm</location>
    </subcellularLocation>
</comment>
<dbReference type="InterPro" id="IPR041872">
    <property type="entry name" value="Anticodon_Met"/>
</dbReference>
<feature type="domain" description="TRNA-binding" evidence="15">
    <location>
        <begin position="582"/>
        <end position="684"/>
    </location>
</feature>
<dbReference type="Gene3D" id="2.40.50.140">
    <property type="entry name" value="Nucleic acid-binding proteins"/>
    <property type="match status" value="1"/>
</dbReference>
<dbReference type="PROSITE" id="PS00178">
    <property type="entry name" value="AA_TRNA_LIGASE_I"/>
    <property type="match status" value="1"/>
</dbReference>
<dbReference type="NCBIfam" id="NF008900">
    <property type="entry name" value="PRK12267.1"/>
    <property type="match status" value="1"/>
</dbReference>
<dbReference type="FunFam" id="1.10.730.10:FF:000026">
    <property type="entry name" value="Methionine--tRNA ligase"/>
    <property type="match status" value="1"/>
</dbReference>
<dbReference type="GO" id="GO:0005737">
    <property type="term" value="C:cytoplasm"/>
    <property type="evidence" value="ECO:0007669"/>
    <property type="project" value="UniProtKB-SubCell"/>
</dbReference>
<evidence type="ECO:0000256" key="5">
    <source>
        <dbReference type="ARBA" id="ARBA00022490"/>
    </source>
</evidence>
<dbReference type="InterPro" id="IPR012340">
    <property type="entry name" value="NA-bd_OB-fold"/>
</dbReference>
<dbReference type="InterPro" id="IPR015413">
    <property type="entry name" value="Methionyl/Leucyl_tRNA_Synth"/>
</dbReference>
<dbReference type="InterPro" id="IPR014758">
    <property type="entry name" value="Met-tRNA_synth"/>
</dbReference>
<dbReference type="FunFam" id="2.40.50.140:FF:000042">
    <property type="entry name" value="Methionine--tRNA ligase"/>
    <property type="match status" value="1"/>
</dbReference>
<dbReference type="SUPFAM" id="SSF47323">
    <property type="entry name" value="Anticodon-binding domain of a subclass of class I aminoacyl-tRNA synthetases"/>
    <property type="match status" value="1"/>
</dbReference>
<feature type="short sequence motif" description="'KMSKS' region" evidence="14">
    <location>
        <begin position="317"/>
        <end position="321"/>
    </location>
</feature>
<dbReference type="Gene3D" id="1.10.730.10">
    <property type="entry name" value="Isoleucyl-tRNA Synthetase, Domain 1"/>
    <property type="match status" value="1"/>
</dbReference>
<keyword evidence="9 14" id="KW-0067">ATP-binding</keyword>
<comment type="catalytic activity">
    <reaction evidence="13 14">
        <text>tRNA(Met) + L-methionine + ATP = L-methionyl-tRNA(Met) + AMP + diphosphate</text>
        <dbReference type="Rhea" id="RHEA:13481"/>
        <dbReference type="Rhea" id="RHEA-COMP:9667"/>
        <dbReference type="Rhea" id="RHEA-COMP:9698"/>
        <dbReference type="ChEBI" id="CHEBI:30616"/>
        <dbReference type="ChEBI" id="CHEBI:33019"/>
        <dbReference type="ChEBI" id="CHEBI:57844"/>
        <dbReference type="ChEBI" id="CHEBI:78442"/>
        <dbReference type="ChEBI" id="CHEBI:78530"/>
        <dbReference type="ChEBI" id="CHEBI:456215"/>
        <dbReference type="EC" id="6.1.1.10"/>
    </reaction>
</comment>
<name>A0A0R2ILC5_9LACO</name>
<dbReference type="Pfam" id="PF09334">
    <property type="entry name" value="tRNA-synt_1g"/>
    <property type="match status" value="1"/>
</dbReference>
<dbReference type="GO" id="GO:0006431">
    <property type="term" value="P:methionyl-tRNA aminoacylation"/>
    <property type="evidence" value="ECO:0007669"/>
    <property type="project" value="UniProtKB-UniRule"/>
</dbReference>
<dbReference type="NCBIfam" id="TIGR00398">
    <property type="entry name" value="metG"/>
    <property type="match status" value="1"/>
</dbReference>
<proteinExistence type="inferred from homology"/>
<keyword evidence="12 14" id="KW-0030">Aminoacyl-tRNA synthetase</keyword>
<keyword evidence="5 14" id="KW-0963">Cytoplasm</keyword>
<dbReference type="SUPFAM" id="SSF52374">
    <property type="entry name" value="Nucleotidylyl transferase"/>
    <property type="match status" value="1"/>
</dbReference>
<keyword evidence="7 14" id="KW-0436">Ligase</keyword>
<comment type="function">
    <text evidence="1 14">Is required not only for elongation of protein synthesis but also for the initiation of all mRNA translation through initiator tRNA(fMet) aminoacylation.</text>
</comment>
<comment type="caution">
    <text evidence="14">Lacks conserved residue(s) required for the propagation of feature annotation.</text>
</comment>
<dbReference type="InterPro" id="IPR002547">
    <property type="entry name" value="tRNA-bd_dom"/>
</dbReference>
<keyword evidence="6 14" id="KW-0820">tRNA-binding</keyword>
<evidence type="ECO:0000256" key="4">
    <source>
        <dbReference type="ARBA" id="ARBA00011738"/>
    </source>
</evidence>
<evidence type="ECO:0000256" key="12">
    <source>
        <dbReference type="ARBA" id="ARBA00023146"/>
    </source>
</evidence>
<evidence type="ECO:0000259" key="15">
    <source>
        <dbReference type="PROSITE" id="PS50886"/>
    </source>
</evidence>
<protein>
    <recommendedName>
        <fullName evidence="14">Methionine--tRNA ligase</fullName>
        <ecNumber evidence="14">6.1.1.10</ecNumber>
    </recommendedName>
    <alternativeName>
        <fullName evidence="14">Methionyl-tRNA synthetase</fullName>
        <shortName evidence="14">MetRS</shortName>
    </alternativeName>
</protein>
<dbReference type="NCBIfam" id="TIGR00399">
    <property type="entry name" value="metG_C_term"/>
    <property type="match status" value="1"/>
</dbReference>
<dbReference type="PATRIC" id="fig|319652.3.peg.1715"/>
<keyword evidence="11 14" id="KW-0648">Protein biosynthesis</keyword>
<dbReference type="SUPFAM" id="SSF50249">
    <property type="entry name" value="Nucleic acid-binding proteins"/>
    <property type="match status" value="1"/>
</dbReference>
<dbReference type="Gene3D" id="3.40.50.620">
    <property type="entry name" value="HUPs"/>
    <property type="match status" value="1"/>
</dbReference>
<dbReference type="CDD" id="cd00814">
    <property type="entry name" value="MetRS_core"/>
    <property type="match status" value="1"/>
</dbReference>
<evidence type="ECO:0000313" key="17">
    <source>
        <dbReference type="Proteomes" id="UP000051568"/>
    </source>
</evidence>
<dbReference type="PRINTS" id="PR01041">
    <property type="entry name" value="TRNASYNTHMET"/>
</dbReference>
<dbReference type="InterPro" id="IPR023457">
    <property type="entry name" value="Met-tRNA_synth_2"/>
</dbReference>
<dbReference type="InterPro" id="IPR004495">
    <property type="entry name" value="Met-tRNA-synth_bsu_C"/>
</dbReference>
<feature type="short sequence motif" description="'HIGH' region" evidence="14">
    <location>
        <begin position="22"/>
        <end position="32"/>
    </location>
</feature>
<dbReference type="HAMAP" id="MF_01228">
    <property type="entry name" value="Met_tRNA_synth_type2"/>
    <property type="match status" value="1"/>
</dbReference>
<evidence type="ECO:0000256" key="7">
    <source>
        <dbReference type="ARBA" id="ARBA00022598"/>
    </source>
</evidence>
<dbReference type="InterPro" id="IPR014729">
    <property type="entry name" value="Rossmann-like_a/b/a_fold"/>
</dbReference>
<comment type="caution">
    <text evidence="16">The sequence shown here is derived from an EMBL/GenBank/DDBJ whole genome shotgun (WGS) entry which is preliminary data.</text>
</comment>
<evidence type="ECO:0000256" key="10">
    <source>
        <dbReference type="ARBA" id="ARBA00022884"/>
    </source>
</evidence>
<dbReference type="GO" id="GO:0005524">
    <property type="term" value="F:ATP binding"/>
    <property type="evidence" value="ECO:0007669"/>
    <property type="project" value="UniProtKB-UniRule"/>
</dbReference>
<comment type="similarity">
    <text evidence="3 14">Belongs to the class-I aminoacyl-tRNA synthetase family. MetG type 2B subfamily.</text>
</comment>
<dbReference type="CDD" id="cd02800">
    <property type="entry name" value="tRNA_bind_EcMetRS_like"/>
    <property type="match status" value="1"/>
</dbReference>
<comment type="subunit">
    <text evidence="4 14">Homodimer.</text>
</comment>
<evidence type="ECO:0000256" key="11">
    <source>
        <dbReference type="ARBA" id="ARBA00022917"/>
    </source>
</evidence>
<dbReference type="InterPro" id="IPR001412">
    <property type="entry name" value="aa-tRNA-synth_I_CS"/>
</dbReference>
<dbReference type="EC" id="6.1.1.10" evidence="14"/>
<sequence length="684" mass="77311">MELERKFSMADKPTYYITTPIYYPSGKLHIGNSYTTIACDAEARFQRLEGKDVFFLTGTDEHGLKIEQKAEALNTTPKAYVDEMAEGIKKLWKLLDISNTKFIRTTDDYHEKAVQEIFQKLEDNGDIYLGEYEGWYSVSDEEYFTETQLAEVYRDENGKVIGGKAPSGHEVQKVKEESYFFKMSKYADWLLQYYKDHPDFIQPATRMNEMINNFIKPGLEDLAVSRTTFNWGVKVKDNPKHVVYVWIDALSNYITALGYGSDDPSNFEKYWPANVQMVGKEIVRFHTIYWPIMLHALGLPLPKHVVGHGWLLMKDGKMSKSKGNVIYPETLVERYGLDALRYYLLKAMPYGNDGVFTPEDFIDKINYDLANDLGNLLNRTVAMINKYEGGTIPTFKAGVTQFDQDLETTAHSVITNYRQLMNDLHFSDALSEIWKLVSRSNKYIDETEPWVLAKRDDADAQAELASVMNHLAESLRILAHLLQPILTQAPTKILNQLGLKAQTVDLADLHFGTIPADTKVVAKGTPIFPRLDAKDEVAFIKAQMTKTDKKKGRAAMEAAKKAAQTTDETELNLTKKPIRIEAFDKVEIKVAEIKSVDHVEGADKLLKFKLDAGDKGDRQILSGIAAYYPDPSVLVGKKVLIVANLKPRKMRGEISQGMLLSAEHDGQIQVVEVPNNLVNGSGVE</sequence>
<dbReference type="Gene3D" id="2.170.220.10">
    <property type="match status" value="1"/>
</dbReference>
<dbReference type="GO" id="GO:0000049">
    <property type="term" value="F:tRNA binding"/>
    <property type="evidence" value="ECO:0007669"/>
    <property type="project" value="UniProtKB-UniRule"/>
</dbReference>
<dbReference type="Proteomes" id="UP000051568">
    <property type="component" value="Unassembled WGS sequence"/>
</dbReference>
<dbReference type="Pfam" id="PF19303">
    <property type="entry name" value="Anticodon_3"/>
    <property type="match status" value="1"/>
</dbReference>
<keyword evidence="17" id="KW-1185">Reference proteome</keyword>
<dbReference type="CDD" id="cd07957">
    <property type="entry name" value="Anticodon_Ia_Met"/>
    <property type="match status" value="1"/>
</dbReference>
<dbReference type="EMBL" id="JQBR01000007">
    <property type="protein sequence ID" value="KRN65855.1"/>
    <property type="molecule type" value="Genomic_DNA"/>
</dbReference>
<dbReference type="STRING" id="319652.IV80_GL001694"/>
<evidence type="ECO:0000313" key="16">
    <source>
        <dbReference type="EMBL" id="KRN65855.1"/>
    </source>
</evidence>
<evidence type="ECO:0000256" key="3">
    <source>
        <dbReference type="ARBA" id="ARBA00005328"/>
    </source>
</evidence>
<keyword evidence="10 14" id="KW-0694">RNA-binding</keyword>
<evidence type="ECO:0000256" key="6">
    <source>
        <dbReference type="ARBA" id="ARBA00022555"/>
    </source>
</evidence>
<evidence type="ECO:0000256" key="2">
    <source>
        <dbReference type="ARBA" id="ARBA00004496"/>
    </source>
</evidence>
<accession>A0A0R2ILC5</accession>
<evidence type="ECO:0000256" key="9">
    <source>
        <dbReference type="ARBA" id="ARBA00022840"/>
    </source>
</evidence>
<dbReference type="InterPro" id="IPR033911">
    <property type="entry name" value="MetRS_core"/>
</dbReference>
<organism evidence="16 17">
    <name type="scientific">Pediococcus cellicola</name>
    <dbReference type="NCBI Taxonomy" id="319652"/>
    <lineage>
        <taxon>Bacteria</taxon>
        <taxon>Bacillati</taxon>
        <taxon>Bacillota</taxon>
        <taxon>Bacilli</taxon>
        <taxon>Lactobacillales</taxon>
        <taxon>Lactobacillaceae</taxon>
        <taxon>Pediococcus</taxon>
    </lineage>
</organism>
<evidence type="ECO:0000256" key="1">
    <source>
        <dbReference type="ARBA" id="ARBA00003314"/>
    </source>
</evidence>
<reference evidence="16 17" key="1">
    <citation type="journal article" date="2015" name="Genome Announc.">
        <title>Expanding the biotechnology potential of lactobacilli through comparative genomics of 213 strains and associated genera.</title>
        <authorList>
            <person name="Sun Z."/>
            <person name="Harris H.M."/>
            <person name="McCann A."/>
            <person name="Guo C."/>
            <person name="Argimon S."/>
            <person name="Zhang W."/>
            <person name="Yang X."/>
            <person name="Jeffery I.B."/>
            <person name="Cooney J.C."/>
            <person name="Kagawa T.F."/>
            <person name="Liu W."/>
            <person name="Song Y."/>
            <person name="Salvetti E."/>
            <person name="Wrobel A."/>
            <person name="Rasinkangas P."/>
            <person name="Parkhill J."/>
            <person name="Rea M.C."/>
            <person name="O'Sullivan O."/>
            <person name="Ritari J."/>
            <person name="Douillard F.P."/>
            <person name="Paul Ross R."/>
            <person name="Yang R."/>
            <person name="Briner A.E."/>
            <person name="Felis G.E."/>
            <person name="de Vos W.M."/>
            <person name="Barrangou R."/>
            <person name="Klaenhammer T.R."/>
            <person name="Caufield P.W."/>
            <person name="Cui Y."/>
            <person name="Zhang H."/>
            <person name="O'Toole P.W."/>
        </authorList>
    </citation>
    <scope>NUCLEOTIDE SEQUENCE [LARGE SCALE GENOMIC DNA]</scope>
    <source>
        <strain evidence="16 17">DSM 17757</strain>
    </source>
</reference>
<dbReference type="Pfam" id="PF01588">
    <property type="entry name" value="tRNA_bind"/>
    <property type="match status" value="1"/>
</dbReference>
<evidence type="ECO:0000256" key="14">
    <source>
        <dbReference type="HAMAP-Rule" id="MF_01228"/>
    </source>
</evidence>
<dbReference type="InterPro" id="IPR009080">
    <property type="entry name" value="tRNAsynth_Ia_anticodon-bd"/>
</dbReference>
<dbReference type="AlphaFoldDB" id="A0A0R2ILC5"/>
<keyword evidence="8 14" id="KW-0547">Nucleotide-binding</keyword>
<dbReference type="PROSITE" id="PS50886">
    <property type="entry name" value="TRBD"/>
    <property type="match status" value="1"/>
</dbReference>
<dbReference type="PANTHER" id="PTHR43326">
    <property type="entry name" value="METHIONYL-TRNA SYNTHETASE"/>
    <property type="match status" value="1"/>
</dbReference>
<evidence type="ECO:0000256" key="13">
    <source>
        <dbReference type="ARBA" id="ARBA00047364"/>
    </source>
</evidence>
<dbReference type="FunFam" id="2.170.220.10:FF:000002">
    <property type="entry name" value="Methionine--tRNA ligase"/>
    <property type="match status" value="1"/>
</dbReference>
<gene>
    <name evidence="14" type="primary">metG</name>
    <name evidence="16" type="ORF">IV80_GL001694</name>
</gene>
<dbReference type="GO" id="GO:0004825">
    <property type="term" value="F:methionine-tRNA ligase activity"/>
    <property type="evidence" value="ECO:0007669"/>
    <property type="project" value="UniProtKB-UniRule"/>
</dbReference>